<dbReference type="BioCyc" id="MPUL272635:G1GT6-632-MONOMER"/>
<evidence type="ECO:0000259" key="4">
    <source>
        <dbReference type="PROSITE" id="PS50932"/>
    </source>
</evidence>
<keyword evidence="3" id="KW-0804">Transcription</keyword>
<dbReference type="SMART" id="SM00354">
    <property type="entry name" value="HTH_LACI"/>
    <property type="match status" value="1"/>
</dbReference>
<dbReference type="InterPro" id="IPR028082">
    <property type="entry name" value="Peripla_BP_I"/>
</dbReference>
<dbReference type="SUPFAM" id="SSF53822">
    <property type="entry name" value="Periplasmic binding protein-like I"/>
    <property type="match status" value="1"/>
</dbReference>
<dbReference type="CDD" id="cd01392">
    <property type="entry name" value="HTH_LacI"/>
    <property type="match status" value="1"/>
</dbReference>
<proteinExistence type="predicted"/>
<dbReference type="Pfam" id="PF00356">
    <property type="entry name" value="LacI"/>
    <property type="match status" value="1"/>
</dbReference>
<dbReference type="PROSITE" id="PS50932">
    <property type="entry name" value="HTH_LACI_2"/>
    <property type="match status" value="1"/>
</dbReference>
<evidence type="ECO:0000256" key="2">
    <source>
        <dbReference type="ARBA" id="ARBA00023125"/>
    </source>
</evidence>
<dbReference type="EMBL" id="AL445565">
    <property type="protein sequence ID" value="CAC13795.1"/>
    <property type="molecule type" value="Genomic_DNA"/>
</dbReference>
<feature type="domain" description="HTH lacI-type" evidence="4">
    <location>
        <begin position="5"/>
        <end position="58"/>
    </location>
</feature>
<evidence type="ECO:0000313" key="6">
    <source>
        <dbReference type="Proteomes" id="UP000000528"/>
    </source>
</evidence>
<name>Q98PU7_MYCPU</name>
<sequence>MTKNSTYEEIAKKAKVSVSTVSRFYNNGYVSEKNKNKINEIVLQHDLGVKHFTRINKKMNNQIYFLIHNWTDNDTLNIIAASNTFSNVHNKSIYITNCSAQTQELISKMVEILIKKPYAIVLFFPIVNDSLIDFINKLSTETKIVIYGEKNPKVNSIFIDYKKMIYSLGNIFLERNNKDKLALIIDSNLESKISKQQIEGFISFCEQKQISCYLKYFDNRNFDSIKKLVKNLKKLEVENVISSTHDVFLNLLVHQPEFNFFISDIGYQSIFDYNKKYFVKVFIDYHLLVLELARLLNNEQDIFSLEISPKILIGK</sequence>
<reference evidence="5 6" key="1">
    <citation type="journal article" date="2001" name="Nucleic Acids Res.">
        <title>The complete genome sequence of the murine respiratory pathogen Mycoplasma pulmonis.</title>
        <authorList>
            <person name="Chambaud I."/>
            <person name="Heilig R."/>
            <person name="Ferris S."/>
            <person name="Barbe V."/>
            <person name="Samson D."/>
            <person name="Galisson F."/>
            <person name="Moszer I."/>
            <person name="Dybvig K."/>
            <person name="Wroblewski H."/>
            <person name="Viari A."/>
            <person name="Rocha E.P.C."/>
            <person name="Blanchard A."/>
        </authorList>
    </citation>
    <scope>NUCLEOTIDE SEQUENCE [LARGE SCALE GENOMIC DNA]</scope>
    <source>
        <strain evidence="5 6">UAB CTIP</strain>
    </source>
</reference>
<keyword evidence="1" id="KW-0805">Transcription regulation</keyword>
<gene>
    <name evidence="5" type="ordered locus">MYPU_6220</name>
</gene>
<dbReference type="PIR" id="F90589">
    <property type="entry name" value="F90589"/>
</dbReference>
<dbReference type="STRING" id="272635.gene:17577229"/>
<protein>
    <recommendedName>
        <fullName evidence="4">HTH lacI-type domain-containing protein</fullName>
    </recommendedName>
</protein>
<accession>Q98PU7</accession>
<dbReference type="GO" id="GO:0000976">
    <property type="term" value="F:transcription cis-regulatory region binding"/>
    <property type="evidence" value="ECO:0007669"/>
    <property type="project" value="TreeGrafter"/>
</dbReference>
<keyword evidence="2" id="KW-0238">DNA-binding</keyword>
<dbReference type="PANTHER" id="PTHR30146">
    <property type="entry name" value="LACI-RELATED TRANSCRIPTIONAL REPRESSOR"/>
    <property type="match status" value="1"/>
</dbReference>
<dbReference type="SUPFAM" id="SSF47413">
    <property type="entry name" value="lambda repressor-like DNA-binding domains"/>
    <property type="match status" value="1"/>
</dbReference>
<organism evidence="6">
    <name type="scientific">Mycoplasmopsis pulmonis (strain UAB CTIP)</name>
    <name type="common">Mycoplasma pulmonis</name>
    <dbReference type="NCBI Taxonomy" id="272635"/>
    <lineage>
        <taxon>Bacteria</taxon>
        <taxon>Bacillati</taxon>
        <taxon>Mycoplasmatota</taxon>
        <taxon>Mycoplasmoidales</taxon>
        <taxon>Metamycoplasmataceae</taxon>
        <taxon>Mycoplasmopsis</taxon>
    </lineage>
</organism>
<evidence type="ECO:0000256" key="3">
    <source>
        <dbReference type="ARBA" id="ARBA00023163"/>
    </source>
</evidence>
<evidence type="ECO:0000256" key="1">
    <source>
        <dbReference type="ARBA" id="ARBA00023015"/>
    </source>
</evidence>
<dbReference type="Gene3D" id="3.40.50.2300">
    <property type="match status" value="2"/>
</dbReference>
<dbReference type="AlphaFoldDB" id="Q98PU7"/>
<dbReference type="Gene3D" id="1.10.260.40">
    <property type="entry name" value="lambda repressor-like DNA-binding domains"/>
    <property type="match status" value="1"/>
</dbReference>
<dbReference type="GO" id="GO:0003700">
    <property type="term" value="F:DNA-binding transcription factor activity"/>
    <property type="evidence" value="ECO:0007669"/>
    <property type="project" value="TreeGrafter"/>
</dbReference>
<dbReference type="eggNOG" id="COG1609">
    <property type="taxonomic scope" value="Bacteria"/>
</dbReference>
<dbReference type="PANTHER" id="PTHR30146:SF154">
    <property type="entry name" value="TRANSCRIPTION REGULATOR, MEMBER OF GALR FAMILY"/>
    <property type="match status" value="1"/>
</dbReference>
<keyword evidence="6" id="KW-1185">Reference proteome</keyword>
<dbReference type="Proteomes" id="UP000000528">
    <property type="component" value="Chromosome"/>
</dbReference>
<evidence type="ECO:0000313" key="5">
    <source>
        <dbReference type="EMBL" id="CAC13795.1"/>
    </source>
</evidence>
<dbReference type="InterPro" id="IPR010982">
    <property type="entry name" value="Lambda_DNA-bd_dom_sf"/>
</dbReference>
<dbReference type="KEGG" id="mpu:MYPU_6220"/>
<dbReference type="RefSeq" id="WP_010925423.1">
    <property type="nucleotide sequence ID" value="NC_002771.1"/>
</dbReference>
<dbReference type="InterPro" id="IPR000843">
    <property type="entry name" value="HTH_LacI"/>
</dbReference>
<dbReference type="HOGENOM" id="CLU_885119_0_0_14"/>